<gene>
    <name evidence="1" type="ORF">AYI70_g12397</name>
</gene>
<name>A0A1R1WXM4_9FUNG</name>
<organism evidence="1 2">
    <name type="scientific">Smittium culicis</name>
    <dbReference type="NCBI Taxonomy" id="133412"/>
    <lineage>
        <taxon>Eukaryota</taxon>
        <taxon>Fungi</taxon>
        <taxon>Fungi incertae sedis</taxon>
        <taxon>Zoopagomycota</taxon>
        <taxon>Kickxellomycotina</taxon>
        <taxon>Harpellomycetes</taxon>
        <taxon>Harpellales</taxon>
        <taxon>Legeriomycetaceae</taxon>
        <taxon>Smittium</taxon>
    </lineage>
</organism>
<sequence>MFQAVCGQAIGLDNSMLPHSQILPLNLAFLTSLPPIWEFFLRERAKVYTIPNLYHKITLLLSSLSKIKVTV</sequence>
<dbReference type="EMBL" id="LSSN01006110">
    <property type="protein sequence ID" value="OMJ07131.1"/>
    <property type="molecule type" value="Genomic_DNA"/>
</dbReference>
<accession>A0A1R1WXM4</accession>
<evidence type="ECO:0000313" key="1">
    <source>
        <dbReference type="EMBL" id="OMJ07131.1"/>
    </source>
</evidence>
<protein>
    <submittedName>
        <fullName evidence="1">Uncharacterized protein</fullName>
    </submittedName>
</protein>
<reference evidence="1 2" key="1">
    <citation type="submission" date="2017-01" db="EMBL/GenBank/DDBJ databases">
        <authorList>
            <person name="Mah S.A."/>
            <person name="Swanson W.J."/>
            <person name="Moy G.W."/>
            <person name="Vacquier V.D."/>
        </authorList>
    </citation>
    <scope>NUCLEOTIDE SEQUENCE [LARGE SCALE GENOMIC DNA]</scope>
    <source>
        <strain evidence="1 2">GSMNP</strain>
    </source>
</reference>
<comment type="caution">
    <text evidence="1">The sequence shown here is derived from an EMBL/GenBank/DDBJ whole genome shotgun (WGS) entry which is preliminary data.</text>
</comment>
<dbReference type="Proteomes" id="UP000187283">
    <property type="component" value="Unassembled WGS sequence"/>
</dbReference>
<dbReference type="AlphaFoldDB" id="A0A1R1WXM4"/>
<evidence type="ECO:0000313" key="2">
    <source>
        <dbReference type="Proteomes" id="UP000187283"/>
    </source>
</evidence>
<proteinExistence type="predicted"/>
<keyword evidence="2" id="KW-1185">Reference proteome</keyword>